<organism evidence="2 3">
    <name type="scientific">Meloidogyne graminicola</name>
    <dbReference type="NCBI Taxonomy" id="189291"/>
    <lineage>
        <taxon>Eukaryota</taxon>
        <taxon>Metazoa</taxon>
        <taxon>Ecdysozoa</taxon>
        <taxon>Nematoda</taxon>
        <taxon>Chromadorea</taxon>
        <taxon>Rhabditida</taxon>
        <taxon>Tylenchina</taxon>
        <taxon>Tylenchomorpha</taxon>
        <taxon>Tylenchoidea</taxon>
        <taxon>Meloidogynidae</taxon>
        <taxon>Meloidogyninae</taxon>
        <taxon>Meloidogyne</taxon>
    </lineage>
</organism>
<keyword evidence="1" id="KW-0812">Transmembrane</keyword>
<dbReference type="EMBL" id="JABEBT010000079">
    <property type="protein sequence ID" value="KAF7633310.1"/>
    <property type="molecule type" value="Genomic_DNA"/>
</dbReference>
<sequence>MNKKIIKRFVTSFSFTALIYYSFSFISFQNNIQVLSFFEKIIVVIVVCILSTIQRQVKIKTNVSRGENKIWTEGKSIIN</sequence>
<keyword evidence="1" id="KW-0472">Membrane</keyword>
<feature type="transmembrane region" description="Helical" evidence="1">
    <location>
        <begin position="9"/>
        <end position="28"/>
    </location>
</feature>
<name>A0A8S9ZJ62_9BILA</name>
<protein>
    <submittedName>
        <fullName evidence="2">Uncharacterized protein</fullName>
    </submittedName>
</protein>
<keyword evidence="1" id="KW-1133">Transmembrane helix</keyword>
<accession>A0A8S9ZJ62</accession>
<dbReference type="Proteomes" id="UP000605970">
    <property type="component" value="Unassembled WGS sequence"/>
</dbReference>
<keyword evidence="3" id="KW-1185">Reference proteome</keyword>
<evidence type="ECO:0000256" key="1">
    <source>
        <dbReference type="SAM" id="Phobius"/>
    </source>
</evidence>
<evidence type="ECO:0000313" key="3">
    <source>
        <dbReference type="Proteomes" id="UP000605970"/>
    </source>
</evidence>
<proteinExistence type="predicted"/>
<reference evidence="2" key="1">
    <citation type="journal article" date="2020" name="Ecol. Evol.">
        <title>Genome structure and content of the rice root-knot nematode (Meloidogyne graminicola).</title>
        <authorList>
            <person name="Phan N.T."/>
            <person name="Danchin E.G.J."/>
            <person name="Klopp C."/>
            <person name="Perfus-Barbeoch L."/>
            <person name="Kozlowski D.K."/>
            <person name="Koutsovoulos G.D."/>
            <person name="Lopez-Roques C."/>
            <person name="Bouchez O."/>
            <person name="Zahm M."/>
            <person name="Besnard G."/>
            <person name="Bellafiore S."/>
        </authorList>
    </citation>
    <scope>NUCLEOTIDE SEQUENCE</scope>
    <source>
        <strain evidence="2">VN-18</strain>
    </source>
</reference>
<feature type="transmembrane region" description="Helical" evidence="1">
    <location>
        <begin position="34"/>
        <end position="53"/>
    </location>
</feature>
<comment type="caution">
    <text evidence="2">The sequence shown here is derived from an EMBL/GenBank/DDBJ whole genome shotgun (WGS) entry which is preliminary data.</text>
</comment>
<gene>
    <name evidence="2" type="ORF">Mgra_00007288</name>
</gene>
<dbReference type="AlphaFoldDB" id="A0A8S9ZJ62"/>
<evidence type="ECO:0000313" key="2">
    <source>
        <dbReference type="EMBL" id="KAF7633310.1"/>
    </source>
</evidence>